<name>A0A9X2HGF6_9SPHN</name>
<comment type="caution">
    <text evidence="1">The sequence shown here is derived from an EMBL/GenBank/DDBJ whole genome shotgun (WGS) entry which is preliminary data.</text>
</comment>
<keyword evidence="2" id="KW-1185">Reference proteome</keyword>
<reference evidence="1" key="1">
    <citation type="submission" date="2022-05" db="EMBL/GenBank/DDBJ databases">
        <title>Sphingomonas sp. strain MG17 Genome sequencing and assembly.</title>
        <authorList>
            <person name="Kim I."/>
        </authorList>
    </citation>
    <scope>NUCLEOTIDE SEQUENCE</scope>
    <source>
        <strain evidence="1">MG17</strain>
    </source>
</reference>
<evidence type="ECO:0000313" key="1">
    <source>
        <dbReference type="EMBL" id="MCP3729437.1"/>
    </source>
</evidence>
<dbReference type="Proteomes" id="UP001139451">
    <property type="component" value="Unassembled WGS sequence"/>
</dbReference>
<dbReference type="AlphaFoldDB" id="A0A9X2HGF6"/>
<accession>A0A9X2HGF6</accession>
<protein>
    <submittedName>
        <fullName evidence="1">Uncharacterized protein</fullName>
    </submittedName>
</protein>
<proteinExistence type="predicted"/>
<dbReference type="EMBL" id="JAMLDX010000002">
    <property type="protein sequence ID" value="MCP3729437.1"/>
    <property type="molecule type" value="Genomic_DNA"/>
</dbReference>
<evidence type="ECO:0000313" key="2">
    <source>
        <dbReference type="Proteomes" id="UP001139451"/>
    </source>
</evidence>
<sequence length="53" mass="5948">MPPPKPTVRCHEGVHRTRKRDRIIHGHAKCRDCGCDLVVSPVTGKWRFSGVLG</sequence>
<gene>
    <name evidence="1" type="ORF">M9978_03255</name>
</gene>
<organism evidence="1 2">
    <name type="scientific">Sphingomonas tagetis</name>
    <dbReference type="NCBI Taxonomy" id="2949092"/>
    <lineage>
        <taxon>Bacteria</taxon>
        <taxon>Pseudomonadati</taxon>
        <taxon>Pseudomonadota</taxon>
        <taxon>Alphaproteobacteria</taxon>
        <taxon>Sphingomonadales</taxon>
        <taxon>Sphingomonadaceae</taxon>
        <taxon>Sphingomonas</taxon>
    </lineage>
</organism>
<dbReference type="RefSeq" id="WP_254291426.1">
    <property type="nucleotide sequence ID" value="NZ_JAMLDX010000002.1"/>
</dbReference>